<gene>
    <name evidence="1" type="ORF">GCM10017161_14820</name>
</gene>
<dbReference type="Proteomes" id="UP000623842">
    <property type="component" value="Unassembled WGS sequence"/>
</dbReference>
<dbReference type="AlphaFoldDB" id="A0A919BFM9"/>
<reference evidence="1" key="1">
    <citation type="journal article" date="2014" name="Int. J. Syst. Evol. Microbiol.">
        <title>Complete genome sequence of Corynebacterium casei LMG S-19264T (=DSM 44701T), isolated from a smear-ripened cheese.</title>
        <authorList>
            <consortium name="US DOE Joint Genome Institute (JGI-PGF)"/>
            <person name="Walter F."/>
            <person name="Albersmeier A."/>
            <person name="Kalinowski J."/>
            <person name="Ruckert C."/>
        </authorList>
    </citation>
    <scope>NUCLEOTIDE SEQUENCE</scope>
    <source>
        <strain evidence="1">KCTC 42731</strain>
    </source>
</reference>
<keyword evidence="2" id="KW-1185">Reference proteome</keyword>
<protein>
    <submittedName>
        <fullName evidence="1">Uncharacterized protein</fullName>
    </submittedName>
</protein>
<comment type="caution">
    <text evidence="1">The sequence shown here is derived from an EMBL/GenBank/DDBJ whole genome shotgun (WGS) entry which is preliminary data.</text>
</comment>
<evidence type="ECO:0000313" key="2">
    <source>
        <dbReference type="Proteomes" id="UP000623842"/>
    </source>
</evidence>
<dbReference type="RefSeq" id="WP_189768811.1">
    <property type="nucleotide sequence ID" value="NZ_BNCK01000003.1"/>
</dbReference>
<sequence>MTPSILTDYIHDTIEALQSGISISDTFEQALNEYHELLASKSLPTQESIDEILEELEDYFEFEDNFYSLKLDNIDCPDFLSRDMSCAKDLVDKFYKAVSALSEQHCV</sequence>
<organism evidence="1 2">
    <name type="scientific">Thalassotalea marina</name>
    <dbReference type="NCBI Taxonomy" id="1673741"/>
    <lineage>
        <taxon>Bacteria</taxon>
        <taxon>Pseudomonadati</taxon>
        <taxon>Pseudomonadota</taxon>
        <taxon>Gammaproteobacteria</taxon>
        <taxon>Alteromonadales</taxon>
        <taxon>Colwelliaceae</taxon>
        <taxon>Thalassotalea</taxon>
    </lineage>
</organism>
<evidence type="ECO:0000313" key="1">
    <source>
        <dbReference type="EMBL" id="GHF88190.1"/>
    </source>
</evidence>
<reference evidence="1" key="2">
    <citation type="submission" date="2020-09" db="EMBL/GenBank/DDBJ databases">
        <authorList>
            <person name="Sun Q."/>
            <person name="Kim S."/>
        </authorList>
    </citation>
    <scope>NUCLEOTIDE SEQUENCE</scope>
    <source>
        <strain evidence="1">KCTC 42731</strain>
    </source>
</reference>
<name>A0A919BFM9_9GAMM</name>
<accession>A0A919BFM9</accession>
<proteinExistence type="predicted"/>
<dbReference type="EMBL" id="BNCK01000003">
    <property type="protein sequence ID" value="GHF88190.1"/>
    <property type="molecule type" value="Genomic_DNA"/>
</dbReference>